<protein>
    <submittedName>
        <fullName evidence="4">FecR domain-containing protein</fullName>
    </submittedName>
</protein>
<dbReference type="PANTHER" id="PTHR30273">
    <property type="entry name" value="PERIPLASMIC SIGNAL SENSOR AND SIGMA FACTOR ACTIVATOR FECR-RELATED"/>
    <property type="match status" value="1"/>
</dbReference>
<dbReference type="RefSeq" id="WP_243994924.1">
    <property type="nucleotide sequence ID" value="NZ_JALHLE010000023.1"/>
</dbReference>
<dbReference type="EMBL" id="JALHLE010000023">
    <property type="protein sequence ID" value="MCJ2179818.1"/>
    <property type="molecule type" value="Genomic_DNA"/>
</dbReference>
<evidence type="ECO:0000256" key="1">
    <source>
        <dbReference type="SAM" id="Phobius"/>
    </source>
</evidence>
<keyword evidence="1" id="KW-0472">Membrane</keyword>
<dbReference type="Proteomes" id="UP001162880">
    <property type="component" value="Unassembled WGS sequence"/>
</dbReference>
<dbReference type="Gene3D" id="2.60.120.1440">
    <property type="match status" value="1"/>
</dbReference>
<evidence type="ECO:0000259" key="3">
    <source>
        <dbReference type="Pfam" id="PF16220"/>
    </source>
</evidence>
<feature type="domain" description="FecR protein" evidence="2">
    <location>
        <begin position="113"/>
        <end position="203"/>
    </location>
</feature>
<keyword evidence="1" id="KW-0812">Transmembrane</keyword>
<gene>
    <name evidence="4" type="ORF">MTR64_14710</name>
</gene>
<evidence type="ECO:0000259" key="2">
    <source>
        <dbReference type="Pfam" id="PF04773"/>
    </source>
</evidence>
<comment type="caution">
    <text evidence="4">The sequence shown here is derived from an EMBL/GenBank/DDBJ whole genome shotgun (WGS) entry which is preliminary data.</text>
</comment>
<reference evidence="4" key="1">
    <citation type="submission" date="2022-03" db="EMBL/GenBank/DDBJ databases">
        <title>Identification of a novel bacterium isolated from mangrove sediments.</title>
        <authorList>
            <person name="Pan X."/>
        </authorList>
    </citation>
    <scope>NUCLEOTIDE SEQUENCE</scope>
    <source>
        <strain evidence="4">B2580</strain>
    </source>
</reference>
<keyword evidence="5" id="KW-1185">Reference proteome</keyword>
<dbReference type="InterPro" id="IPR006860">
    <property type="entry name" value="FecR"/>
</dbReference>
<feature type="domain" description="FecR N-terminal" evidence="3">
    <location>
        <begin position="17"/>
        <end position="46"/>
    </location>
</feature>
<dbReference type="Pfam" id="PF16220">
    <property type="entry name" value="DUF4880"/>
    <property type="match status" value="1"/>
</dbReference>
<dbReference type="InterPro" id="IPR012373">
    <property type="entry name" value="Ferrdict_sens_TM"/>
</dbReference>
<name>A0ABT0B498_9SPHN</name>
<feature type="transmembrane region" description="Helical" evidence="1">
    <location>
        <begin position="86"/>
        <end position="107"/>
    </location>
</feature>
<sequence>MKADIEAKAATLAIRLPDAGEAERADIMAWVAQNPVHAVAFARAESAWKDSERLKALGFDLPADEDSADEVIVPVETGKGISRRTVVLSSVAAIALAGLLPAIRMLGPGPESFSTQLGEVREVRLADGSVLHINTDSEVQVTFSKDRRLLRLVRGEASFDVAHDTARPFDVEAGDTVTRAVGTRFTIRRREDDVELTVTEGIVSVRDGTGQEARVAAGHGAQITPGAIAAAALDPQTIARRTAWQDRMLEFDGLTIGEAVAEFNRYRPLPIVVADPSIASLRVGGRFGVAESDKFLGALQAGFGLKVIERADGKVEILSKQ</sequence>
<dbReference type="PANTHER" id="PTHR30273:SF2">
    <property type="entry name" value="PROTEIN FECR"/>
    <property type="match status" value="1"/>
</dbReference>
<dbReference type="PIRSF" id="PIRSF018266">
    <property type="entry name" value="FecR"/>
    <property type="match status" value="1"/>
</dbReference>
<dbReference type="Pfam" id="PF04773">
    <property type="entry name" value="FecR"/>
    <property type="match status" value="1"/>
</dbReference>
<keyword evidence="1" id="KW-1133">Transmembrane helix</keyword>
<evidence type="ECO:0000313" key="4">
    <source>
        <dbReference type="EMBL" id="MCJ2179818.1"/>
    </source>
</evidence>
<proteinExistence type="predicted"/>
<accession>A0ABT0B498</accession>
<organism evidence="4 5">
    <name type="scientific">Novosphingobium album</name>
    <name type="common">ex Hu et al. 2023</name>
    <dbReference type="NCBI Taxonomy" id="2930093"/>
    <lineage>
        <taxon>Bacteria</taxon>
        <taxon>Pseudomonadati</taxon>
        <taxon>Pseudomonadota</taxon>
        <taxon>Alphaproteobacteria</taxon>
        <taxon>Sphingomonadales</taxon>
        <taxon>Sphingomonadaceae</taxon>
        <taxon>Novosphingobium</taxon>
    </lineage>
</organism>
<evidence type="ECO:0000313" key="5">
    <source>
        <dbReference type="Proteomes" id="UP001162880"/>
    </source>
</evidence>
<dbReference type="InterPro" id="IPR032623">
    <property type="entry name" value="FecR_N"/>
</dbReference>